<dbReference type="EMBL" id="QXFV01000881">
    <property type="protein sequence ID" value="KAE9022558.1"/>
    <property type="molecule type" value="Genomic_DNA"/>
</dbReference>
<sequence>MESAPGGIDCRRSEPLRYLALGRHRSHSSICAAGEEPRLQRSRADHCSTATTTSSGGGSSSSSIAGVDASPATSSSSGAGSSSSISIAGVDAR</sequence>
<protein>
    <submittedName>
        <fullName evidence="2">Uncharacterized protein</fullName>
    </submittedName>
</protein>
<comment type="caution">
    <text evidence="2">The sequence shown here is derived from an EMBL/GenBank/DDBJ whole genome shotgun (WGS) entry which is preliminary data.</text>
</comment>
<evidence type="ECO:0000313" key="3">
    <source>
        <dbReference type="Proteomes" id="UP000429607"/>
    </source>
</evidence>
<feature type="compositionally biased region" description="Low complexity" evidence="1">
    <location>
        <begin position="74"/>
        <end position="93"/>
    </location>
</feature>
<evidence type="ECO:0000256" key="1">
    <source>
        <dbReference type="SAM" id="MobiDB-lite"/>
    </source>
</evidence>
<dbReference type="AlphaFoldDB" id="A0A6A3LWR3"/>
<name>A0A6A3LWR3_9STRA</name>
<feature type="compositionally biased region" description="Low complexity" evidence="1">
    <location>
        <begin position="48"/>
        <end position="66"/>
    </location>
</feature>
<gene>
    <name evidence="2" type="ORF">PR001_g13116</name>
</gene>
<evidence type="ECO:0000313" key="2">
    <source>
        <dbReference type="EMBL" id="KAE9022558.1"/>
    </source>
</evidence>
<organism evidence="2 3">
    <name type="scientific">Phytophthora rubi</name>
    <dbReference type="NCBI Taxonomy" id="129364"/>
    <lineage>
        <taxon>Eukaryota</taxon>
        <taxon>Sar</taxon>
        <taxon>Stramenopiles</taxon>
        <taxon>Oomycota</taxon>
        <taxon>Peronosporomycetes</taxon>
        <taxon>Peronosporales</taxon>
        <taxon>Peronosporaceae</taxon>
        <taxon>Phytophthora</taxon>
    </lineage>
</organism>
<dbReference type="Proteomes" id="UP000429607">
    <property type="component" value="Unassembled WGS sequence"/>
</dbReference>
<feature type="compositionally biased region" description="Basic and acidic residues" evidence="1">
    <location>
        <begin position="35"/>
        <end position="46"/>
    </location>
</feature>
<proteinExistence type="predicted"/>
<reference evidence="2 3" key="1">
    <citation type="submission" date="2018-09" db="EMBL/GenBank/DDBJ databases">
        <title>Genomic investigation of the strawberry pathogen Phytophthora fragariae indicates pathogenicity is determined by transcriptional variation in three key races.</title>
        <authorList>
            <person name="Adams T.M."/>
            <person name="Armitage A.D."/>
            <person name="Sobczyk M.K."/>
            <person name="Bates H.J."/>
            <person name="Dunwell J.M."/>
            <person name="Nellist C.F."/>
            <person name="Harrison R.J."/>
        </authorList>
    </citation>
    <scope>NUCLEOTIDE SEQUENCE [LARGE SCALE GENOMIC DNA]</scope>
    <source>
        <strain evidence="2 3">SCRP249</strain>
    </source>
</reference>
<feature type="region of interest" description="Disordered" evidence="1">
    <location>
        <begin position="25"/>
        <end position="93"/>
    </location>
</feature>
<accession>A0A6A3LWR3</accession>